<dbReference type="Gene3D" id="3.20.20.80">
    <property type="entry name" value="Glycosidases"/>
    <property type="match status" value="1"/>
</dbReference>
<protein>
    <recommendedName>
        <fullName evidence="7">Alpha-glucosidase</fullName>
    </recommendedName>
</protein>
<accession>A0A819ZUR3</accession>
<proteinExistence type="inferred from homology"/>
<dbReference type="InterPro" id="IPR013780">
    <property type="entry name" value="Glyco_hydro_b"/>
</dbReference>
<dbReference type="InterPro" id="IPR017853">
    <property type="entry name" value="GH"/>
</dbReference>
<feature type="domain" description="Glycoside hydrolase family 31 TIM barrel" evidence="3">
    <location>
        <begin position="4"/>
        <end position="96"/>
    </location>
</feature>
<dbReference type="Pfam" id="PF21365">
    <property type="entry name" value="Glyco_hydro_31_3rd"/>
    <property type="match status" value="1"/>
</dbReference>
<dbReference type="InterPro" id="IPR048395">
    <property type="entry name" value="Glyco_hydro_31_C"/>
</dbReference>
<keyword evidence="2" id="KW-0378">Hydrolase</keyword>
<comment type="caution">
    <text evidence="5">The sequence shown here is derived from an EMBL/GenBank/DDBJ whole genome shotgun (WGS) entry which is preliminary data.</text>
</comment>
<organism evidence="5 6">
    <name type="scientific">Rotaria sordida</name>
    <dbReference type="NCBI Taxonomy" id="392033"/>
    <lineage>
        <taxon>Eukaryota</taxon>
        <taxon>Metazoa</taxon>
        <taxon>Spiralia</taxon>
        <taxon>Gnathifera</taxon>
        <taxon>Rotifera</taxon>
        <taxon>Eurotatoria</taxon>
        <taxon>Bdelloidea</taxon>
        <taxon>Philodinida</taxon>
        <taxon>Philodinidae</taxon>
        <taxon>Rotaria</taxon>
    </lineage>
</organism>
<dbReference type="Pfam" id="PF01055">
    <property type="entry name" value="Glyco_hydro_31_2nd"/>
    <property type="match status" value="1"/>
</dbReference>
<evidence type="ECO:0000313" key="5">
    <source>
        <dbReference type="EMBL" id="CAF4179911.1"/>
    </source>
</evidence>
<evidence type="ECO:0000256" key="2">
    <source>
        <dbReference type="RuleBase" id="RU361185"/>
    </source>
</evidence>
<dbReference type="Gene3D" id="2.60.40.1180">
    <property type="entry name" value="Golgi alpha-mannosidase II"/>
    <property type="match status" value="1"/>
</dbReference>
<dbReference type="EMBL" id="CAJOAX010018259">
    <property type="protein sequence ID" value="CAF4179911.1"/>
    <property type="molecule type" value="Genomic_DNA"/>
</dbReference>
<dbReference type="PANTHER" id="PTHR22762:SF133">
    <property type="entry name" value="P-TYPE DOMAIN-CONTAINING PROTEIN"/>
    <property type="match status" value="1"/>
</dbReference>
<feature type="domain" description="Glycosyl hydrolase family 31 C-terminal" evidence="4">
    <location>
        <begin position="104"/>
        <end position="161"/>
    </location>
</feature>
<dbReference type="GO" id="GO:0004553">
    <property type="term" value="F:hydrolase activity, hydrolyzing O-glycosyl compounds"/>
    <property type="evidence" value="ECO:0007669"/>
    <property type="project" value="InterPro"/>
</dbReference>
<dbReference type="GO" id="GO:0005975">
    <property type="term" value="P:carbohydrate metabolic process"/>
    <property type="evidence" value="ECO:0007669"/>
    <property type="project" value="InterPro"/>
</dbReference>
<evidence type="ECO:0000313" key="6">
    <source>
        <dbReference type="Proteomes" id="UP000663823"/>
    </source>
</evidence>
<dbReference type="InterPro" id="IPR000322">
    <property type="entry name" value="Glyco_hydro_31_TIM"/>
</dbReference>
<dbReference type="Proteomes" id="UP000663823">
    <property type="component" value="Unassembled WGS sequence"/>
</dbReference>
<gene>
    <name evidence="5" type="ORF">OTI717_LOCUS37628</name>
</gene>
<reference evidence="5" key="1">
    <citation type="submission" date="2021-02" db="EMBL/GenBank/DDBJ databases">
        <authorList>
            <person name="Nowell W R."/>
        </authorList>
    </citation>
    <scope>NUCLEOTIDE SEQUENCE</scope>
</reference>
<evidence type="ECO:0000259" key="4">
    <source>
        <dbReference type="Pfam" id="PF21365"/>
    </source>
</evidence>
<dbReference type="AlphaFoldDB" id="A0A819ZUR3"/>
<evidence type="ECO:0000256" key="1">
    <source>
        <dbReference type="ARBA" id="ARBA00007806"/>
    </source>
</evidence>
<comment type="similarity">
    <text evidence="1 2">Belongs to the glycosyl hydrolase 31 family.</text>
</comment>
<dbReference type="SUPFAM" id="SSF51011">
    <property type="entry name" value="Glycosyl hydrolase domain"/>
    <property type="match status" value="1"/>
</dbReference>
<sequence length="168" mass="18746">MILKKRPFVLSHSTFAGSGHYTTHWSGDNAASFIDLYQSIPTILNYNIFGMTFAGAEICGFNDDTTEELCTKWVQLGAFYPFMRNHNAVGAKYTLFFKASTISTTVIEPLFFEYPNDENTYSIDRQFLVGPAILVSPNLLPNSSTVHAYIPQDVCYDFPSGIQLTTVG</sequence>
<keyword evidence="2" id="KW-0326">Glycosidase</keyword>
<name>A0A819ZUR3_9BILA</name>
<evidence type="ECO:0008006" key="7">
    <source>
        <dbReference type="Google" id="ProtNLM"/>
    </source>
</evidence>
<dbReference type="SUPFAM" id="SSF51445">
    <property type="entry name" value="(Trans)glycosidases"/>
    <property type="match status" value="1"/>
</dbReference>
<evidence type="ECO:0000259" key="3">
    <source>
        <dbReference type="Pfam" id="PF01055"/>
    </source>
</evidence>
<dbReference type="PANTHER" id="PTHR22762">
    <property type="entry name" value="ALPHA-GLUCOSIDASE"/>
    <property type="match status" value="1"/>
</dbReference>